<dbReference type="OrthoDB" id="3688938at2759"/>
<protein>
    <submittedName>
        <fullName evidence="1">BTB POZ fold domain containing</fullName>
    </submittedName>
</protein>
<gene>
    <name evidence="1" type="ORF">GMOD_00002416</name>
</gene>
<keyword evidence="2" id="KW-1185">Reference proteome</keyword>
<name>A0A3M7LXP8_9PLEO</name>
<evidence type="ECO:0000313" key="2">
    <source>
        <dbReference type="Proteomes" id="UP000265663"/>
    </source>
</evidence>
<dbReference type="AlphaFoldDB" id="A0A3M7LXP8"/>
<reference evidence="1 2" key="1">
    <citation type="journal article" date="2014" name="PLoS ONE">
        <title>De novo Genome Assembly of the Fungal Plant Pathogen Pyrenophora semeniperda.</title>
        <authorList>
            <person name="Soliai M.M."/>
            <person name="Meyer S.E."/>
            <person name="Udall J.A."/>
            <person name="Elzinga D.E."/>
            <person name="Hermansen R.A."/>
            <person name="Bodily P.M."/>
            <person name="Hart A.A."/>
            <person name="Coleman C.E."/>
        </authorList>
    </citation>
    <scope>NUCLEOTIDE SEQUENCE [LARGE SCALE GENOMIC DNA]</scope>
    <source>
        <strain evidence="1 2">CCB06</strain>
        <tissue evidence="1">Mycelium</tissue>
    </source>
</reference>
<sequence>MLDEMFAESCEGEIRFDEGSAMAYWRVFEYLYSGDYIDDLKIEGLQADMFFVKDLKVLALTKMKHRLKAGWKSKSFPTYIKEIYTITRSSYSIRLAVAWIAAEHGKDL</sequence>
<evidence type="ECO:0000313" key="1">
    <source>
        <dbReference type="EMBL" id="RMZ67015.1"/>
    </source>
</evidence>
<proteinExistence type="predicted"/>
<dbReference type="EMBL" id="KE747809">
    <property type="protein sequence ID" value="RMZ67015.1"/>
    <property type="molecule type" value="Genomic_DNA"/>
</dbReference>
<dbReference type="Proteomes" id="UP000265663">
    <property type="component" value="Unassembled WGS sequence"/>
</dbReference>
<accession>A0A3M7LXP8</accession>
<organism evidence="1 2">
    <name type="scientific">Pyrenophora seminiperda CCB06</name>
    <dbReference type="NCBI Taxonomy" id="1302712"/>
    <lineage>
        <taxon>Eukaryota</taxon>
        <taxon>Fungi</taxon>
        <taxon>Dikarya</taxon>
        <taxon>Ascomycota</taxon>
        <taxon>Pezizomycotina</taxon>
        <taxon>Dothideomycetes</taxon>
        <taxon>Pleosporomycetidae</taxon>
        <taxon>Pleosporales</taxon>
        <taxon>Pleosporineae</taxon>
        <taxon>Pleosporaceae</taxon>
        <taxon>Pyrenophora</taxon>
    </lineage>
</organism>